<comment type="caution">
    <text evidence="2">The sequence shown here is derived from an EMBL/GenBank/DDBJ whole genome shotgun (WGS) entry which is preliminary data.</text>
</comment>
<feature type="region of interest" description="Disordered" evidence="1">
    <location>
        <begin position="579"/>
        <end position="618"/>
    </location>
</feature>
<feature type="compositionally biased region" description="Low complexity" evidence="1">
    <location>
        <begin position="509"/>
        <end position="522"/>
    </location>
</feature>
<dbReference type="Proteomes" id="UP001295684">
    <property type="component" value="Unassembled WGS sequence"/>
</dbReference>
<organism evidence="2 3">
    <name type="scientific">Euplotes crassus</name>
    <dbReference type="NCBI Taxonomy" id="5936"/>
    <lineage>
        <taxon>Eukaryota</taxon>
        <taxon>Sar</taxon>
        <taxon>Alveolata</taxon>
        <taxon>Ciliophora</taxon>
        <taxon>Intramacronucleata</taxon>
        <taxon>Spirotrichea</taxon>
        <taxon>Hypotrichia</taxon>
        <taxon>Euplotida</taxon>
        <taxon>Euplotidae</taxon>
        <taxon>Moneuplotes</taxon>
    </lineage>
</organism>
<dbReference type="AlphaFoldDB" id="A0AAD1Y9A3"/>
<feature type="compositionally biased region" description="Gly residues" evidence="1">
    <location>
        <begin position="1"/>
        <end position="10"/>
    </location>
</feature>
<gene>
    <name evidence="2" type="ORF">ECRASSUSDP1_LOCUS28696</name>
</gene>
<evidence type="ECO:0000313" key="2">
    <source>
        <dbReference type="EMBL" id="CAI2387069.1"/>
    </source>
</evidence>
<evidence type="ECO:0000313" key="3">
    <source>
        <dbReference type="Proteomes" id="UP001295684"/>
    </source>
</evidence>
<feature type="region of interest" description="Disordered" evidence="1">
    <location>
        <begin position="478"/>
        <end position="522"/>
    </location>
</feature>
<proteinExistence type="predicted"/>
<reference evidence="2" key="1">
    <citation type="submission" date="2023-07" db="EMBL/GenBank/DDBJ databases">
        <authorList>
            <consortium name="AG Swart"/>
            <person name="Singh M."/>
            <person name="Singh A."/>
            <person name="Seah K."/>
            <person name="Emmerich C."/>
        </authorList>
    </citation>
    <scope>NUCLEOTIDE SEQUENCE</scope>
    <source>
        <strain evidence="2">DP1</strain>
    </source>
</reference>
<feature type="region of interest" description="Disordered" evidence="1">
    <location>
        <begin position="420"/>
        <end position="460"/>
    </location>
</feature>
<feature type="compositionally biased region" description="Basic residues" evidence="1">
    <location>
        <begin position="364"/>
        <end position="374"/>
    </location>
</feature>
<dbReference type="EMBL" id="CAMPGE010029589">
    <property type="protein sequence ID" value="CAI2387069.1"/>
    <property type="molecule type" value="Genomic_DNA"/>
</dbReference>
<sequence length="618" mass="70539">MNIFQEGGGLSKDKPLGKIQLNPQKIRKLKPIDKNKIKKRNVFSKQKTKDEIFGCRKSSNKFQRVPRNKAFSQSPRPLPLGVDSTDCQSPMNPGYVSNLSDCRGSDVSKKFCESPVLRQQMNVMGENYKKDQTTEDIERIETLTYILNNKKMIDEAKVMNQSDLINFLNHTHQMIRTFKEHPGIGYMGNATVTQGQMDKKIINLKKINTPSPVKLQKVKGKRKENELKKLIKMEEIKPMKRVKSPDVLIRKKKAPKRNLSNMVTLNATHNNSRMKATPNAVKQKRSRMKNKSGFDIFNEFSIKKKSKVQKLDKMMKKLTVKFKSKMTFDDKVIAGLQSKIKNLTKKAEGHNLAPKLRLDTIKRTSQRPHNKKLMKISPSKLSKRKSPDSTKNNKILNKKFSARKLSEKDTGCKMFQSLNQSNDESAISKESNEKSKNSPEFGTSQDSSRKNIKKFKQRSSTLKTNQFEKFQIKISKPDEETSISKFKPRRSKTKITLSPSAMKSRSVPKKSNSSANVRSNSAKGNTLGVVKNMKKKIKKKGSFRPNMNGQEEIKVMKKFKHSLTHTFIDLECFDIEEIEEESSSSSQTSMSSVSQQNTTRGPAMNTLVKEHSAPVRLR</sequence>
<feature type="region of interest" description="Disordered" evidence="1">
    <location>
        <begin position="1"/>
        <end position="39"/>
    </location>
</feature>
<protein>
    <submittedName>
        <fullName evidence="2">Uncharacterized protein</fullName>
    </submittedName>
</protein>
<feature type="compositionally biased region" description="Basic and acidic residues" evidence="1">
    <location>
        <begin position="608"/>
        <end position="618"/>
    </location>
</feature>
<name>A0AAD1Y9A3_EUPCR</name>
<feature type="region of interest" description="Disordered" evidence="1">
    <location>
        <begin position="362"/>
        <end position="394"/>
    </location>
</feature>
<evidence type="ECO:0000256" key="1">
    <source>
        <dbReference type="SAM" id="MobiDB-lite"/>
    </source>
</evidence>
<feature type="compositionally biased region" description="Polar residues" evidence="1">
    <location>
        <begin position="494"/>
        <end position="503"/>
    </location>
</feature>
<keyword evidence="3" id="KW-1185">Reference proteome</keyword>
<accession>A0AAD1Y9A3</accession>
<feature type="compositionally biased region" description="Low complexity" evidence="1">
    <location>
        <begin position="583"/>
        <end position="596"/>
    </location>
</feature>
<feature type="compositionally biased region" description="Basic and acidic residues" evidence="1">
    <location>
        <begin position="426"/>
        <end position="437"/>
    </location>
</feature>